<dbReference type="PROSITE" id="PS00134">
    <property type="entry name" value="TRYPSIN_HIS"/>
    <property type="match status" value="1"/>
</dbReference>
<accession>A0A6J3BUE5</accession>
<dbReference type="Proteomes" id="UP001652740">
    <property type="component" value="Unplaced"/>
</dbReference>
<feature type="chain" id="PRO_5045939729" evidence="2">
    <location>
        <begin position="21"/>
        <end position="263"/>
    </location>
</feature>
<dbReference type="GeneID" id="113523569"/>
<dbReference type="RefSeq" id="XP_031763541.2">
    <property type="nucleotide sequence ID" value="XM_031907681.2"/>
</dbReference>
<dbReference type="InterPro" id="IPR043504">
    <property type="entry name" value="Peptidase_S1_PA_chymotrypsin"/>
</dbReference>
<gene>
    <name evidence="5" type="primary">LOC113523569</name>
</gene>
<dbReference type="Pfam" id="PF00089">
    <property type="entry name" value="Trypsin"/>
    <property type="match status" value="1"/>
</dbReference>
<sequence length="263" mass="27982">MLKIVFLYVFIYGAANDVLARSHGKRNKWHDGGKIVGGTETNITSYPYQVYVEVLRGVLSYGCGGSILSDKYVLTAAHCLTGVSRVRVRAGSTSASSGGTRYTTFLYKIHPDYDPITSDNDIGIIRMVRKMTLDGVNTRAVALPSADTVIDEGQNVVVTGWGATSEGGSGSDTLMVVTVPVVSLQSCNETYSNSITPRMFCAGYEEGGKDSCQGDSGGPAVDETTGEQLGVVSFGRGCARPNVPGVYTNVVEFLDWIAENTSS</sequence>
<dbReference type="SUPFAM" id="SSF50494">
    <property type="entry name" value="Trypsin-like serine proteases"/>
    <property type="match status" value="1"/>
</dbReference>
<feature type="signal peptide" evidence="2">
    <location>
        <begin position="1"/>
        <end position="20"/>
    </location>
</feature>
<dbReference type="PRINTS" id="PR00722">
    <property type="entry name" value="CHYMOTRYPSIN"/>
</dbReference>
<dbReference type="PANTHER" id="PTHR24252:SF7">
    <property type="entry name" value="HYALIN"/>
    <property type="match status" value="1"/>
</dbReference>
<dbReference type="InterPro" id="IPR001314">
    <property type="entry name" value="Peptidase_S1A"/>
</dbReference>
<evidence type="ECO:0000256" key="2">
    <source>
        <dbReference type="SAM" id="SignalP"/>
    </source>
</evidence>
<dbReference type="GO" id="GO:0004252">
    <property type="term" value="F:serine-type endopeptidase activity"/>
    <property type="evidence" value="ECO:0007669"/>
    <property type="project" value="UniProtKB-EC"/>
</dbReference>
<dbReference type="CDD" id="cd00190">
    <property type="entry name" value="Tryp_SPc"/>
    <property type="match status" value="1"/>
</dbReference>
<evidence type="ECO:0000313" key="5">
    <source>
        <dbReference type="RefSeq" id="XP_031763541.2"/>
    </source>
</evidence>
<dbReference type="InParanoid" id="A0A6J3BUE5"/>
<evidence type="ECO:0000313" key="4">
    <source>
        <dbReference type="Proteomes" id="UP001652740"/>
    </source>
</evidence>
<keyword evidence="4" id="KW-1185">Reference proteome</keyword>
<dbReference type="InterPro" id="IPR001254">
    <property type="entry name" value="Trypsin_dom"/>
</dbReference>
<keyword evidence="1" id="KW-1015">Disulfide bond</keyword>
<feature type="domain" description="Peptidase S1" evidence="3">
    <location>
        <begin position="35"/>
        <end position="262"/>
    </location>
</feature>
<dbReference type="InterPro" id="IPR009003">
    <property type="entry name" value="Peptidase_S1_PA"/>
</dbReference>
<dbReference type="AlphaFoldDB" id="A0A6J3BUE5"/>
<reference evidence="5" key="1">
    <citation type="submission" date="2025-08" db="UniProtKB">
        <authorList>
            <consortium name="RefSeq"/>
        </authorList>
    </citation>
    <scope>IDENTIFICATION</scope>
    <source>
        <tissue evidence="5">Whole larvae</tissue>
    </source>
</reference>
<proteinExistence type="predicted"/>
<keyword evidence="2" id="KW-0732">Signal</keyword>
<dbReference type="SMART" id="SM00020">
    <property type="entry name" value="Tryp_SPc"/>
    <property type="match status" value="1"/>
</dbReference>
<dbReference type="KEGG" id="gmw:113523569"/>
<dbReference type="PANTHER" id="PTHR24252">
    <property type="entry name" value="ACROSIN-RELATED"/>
    <property type="match status" value="1"/>
</dbReference>
<name>A0A6J3BUE5_GALME</name>
<evidence type="ECO:0000259" key="3">
    <source>
        <dbReference type="PROSITE" id="PS50240"/>
    </source>
</evidence>
<protein>
    <submittedName>
        <fullName evidence="5">Trypsin-3-like</fullName>
    </submittedName>
</protein>
<dbReference type="Gene3D" id="2.40.10.10">
    <property type="entry name" value="Trypsin-like serine proteases"/>
    <property type="match status" value="1"/>
</dbReference>
<dbReference type="PROSITE" id="PS50240">
    <property type="entry name" value="TRYPSIN_DOM"/>
    <property type="match status" value="1"/>
</dbReference>
<dbReference type="InterPro" id="IPR018114">
    <property type="entry name" value="TRYPSIN_HIS"/>
</dbReference>
<dbReference type="GO" id="GO:0016485">
    <property type="term" value="P:protein processing"/>
    <property type="evidence" value="ECO:0007669"/>
    <property type="project" value="UniProtKB-ARBA"/>
</dbReference>
<organism evidence="4 5">
    <name type="scientific">Galleria mellonella</name>
    <name type="common">Greater wax moth</name>
    <dbReference type="NCBI Taxonomy" id="7137"/>
    <lineage>
        <taxon>Eukaryota</taxon>
        <taxon>Metazoa</taxon>
        <taxon>Ecdysozoa</taxon>
        <taxon>Arthropoda</taxon>
        <taxon>Hexapoda</taxon>
        <taxon>Insecta</taxon>
        <taxon>Pterygota</taxon>
        <taxon>Neoptera</taxon>
        <taxon>Endopterygota</taxon>
        <taxon>Lepidoptera</taxon>
        <taxon>Glossata</taxon>
        <taxon>Ditrysia</taxon>
        <taxon>Pyraloidea</taxon>
        <taxon>Pyralidae</taxon>
        <taxon>Galleriinae</taxon>
        <taxon>Galleria</taxon>
    </lineage>
</organism>
<evidence type="ECO:0000256" key="1">
    <source>
        <dbReference type="ARBA" id="ARBA00023157"/>
    </source>
</evidence>
<dbReference type="GO" id="GO:0005576">
    <property type="term" value="C:extracellular region"/>
    <property type="evidence" value="ECO:0007669"/>
    <property type="project" value="UniProtKB-SubCell"/>
</dbReference>